<feature type="transmembrane region" description="Helical" evidence="1">
    <location>
        <begin position="93"/>
        <end position="113"/>
    </location>
</feature>
<dbReference type="KEGG" id="cyp:PCC8801_3045"/>
<gene>
    <name evidence="2" type="ordered locus">PCC8801_3045</name>
</gene>
<dbReference type="HOGENOM" id="CLU_082370_1_0_3"/>
<evidence type="ECO:0000313" key="2">
    <source>
        <dbReference type="EMBL" id="ACK67029.1"/>
    </source>
</evidence>
<keyword evidence="1" id="KW-0472">Membrane</keyword>
<organism evidence="2 3">
    <name type="scientific">Rippkaea orientalis (strain PCC 8801 / RF-1)</name>
    <name type="common">Cyanothece sp. (strain PCC 8801)</name>
    <dbReference type="NCBI Taxonomy" id="41431"/>
    <lineage>
        <taxon>Bacteria</taxon>
        <taxon>Bacillati</taxon>
        <taxon>Cyanobacteriota</taxon>
        <taxon>Cyanophyceae</taxon>
        <taxon>Oscillatoriophycideae</taxon>
        <taxon>Chroococcales</taxon>
        <taxon>Aphanothecaceae</taxon>
        <taxon>Rippkaea</taxon>
        <taxon>Rippkaea orientalis</taxon>
    </lineage>
</organism>
<evidence type="ECO:0000256" key="1">
    <source>
        <dbReference type="SAM" id="Phobius"/>
    </source>
</evidence>
<reference evidence="3" key="1">
    <citation type="journal article" date="2011" name="MBio">
        <title>Novel metabolic attributes of the genus Cyanothece, comprising a group of unicellular nitrogen-fixing Cyanobacteria.</title>
        <authorList>
            <person name="Bandyopadhyay A."/>
            <person name="Elvitigala T."/>
            <person name="Welsh E."/>
            <person name="Stockel J."/>
            <person name="Liberton M."/>
            <person name="Min H."/>
            <person name="Sherman L.A."/>
            <person name="Pakrasi H.B."/>
        </authorList>
    </citation>
    <scope>NUCLEOTIDE SEQUENCE [LARGE SCALE GENOMIC DNA]</scope>
    <source>
        <strain evidence="3">PCC 8801</strain>
    </source>
</reference>
<dbReference type="STRING" id="41431.PCC8801_3045"/>
<dbReference type="Proteomes" id="UP000008204">
    <property type="component" value="Chromosome"/>
</dbReference>
<name>B7JX41_RIPO1</name>
<dbReference type="AlphaFoldDB" id="B7JX41"/>
<keyword evidence="1" id="KW-1133">Transmembrane helix</keyword>
<evidence type="ECO:0000313" key="3">
    <source>
        <dbReference type="Proteomes" id="UP000008204"/>
    </source>
</evidence>
<proteinExistence type="predicted"/>
<keyword evidence="1" id="KW-0812">Transmembrane</keyword>
<accession>B7JX41</accession>
<dbReference type="RefSeq" id="WP_012596291.1">
    <property type="nucleotide sequence ID" value="NC_011726.1"/>
</dbReference>
<dbReference type="EMBL" id="CP001287">
    <property type="protein sequence ID" value="ACK67029.1"/>
    <property type="molecule type" value="Genomic_DNA"/>
</dbReference>
<feature type="transmembrane region" description="Helical" evidence="1">
    <location>
        <begin position="20"/>
        <end position="39"/>
    </location>
</feature>
<dbReference type="OrthoDB" id="378663at2"/>
<protein>
    <submittedName>
        <fullName evidence="2">Abortive infection protein</fullName>
    </submittedName>
</protein>
<sequence>MSVNANSTAQGHSQVSLKILGFLLVVSFFASISTIFYGLSVTHQAVAWPEILLIAGSLSAIVTAPLASLGLWSRSKQGIEETSFKQLLIKDKWLLSLFLAIVLGILCGIFVVLSDKAFYSFLPTAIQDMELPGSLPGLFASLGAGINEEIWFRLGALTGLLGMGHWI</sequence>
<feature type="transmembrane region" description="Helical" evidence="1">
    <location>
        <begin position="51"/>
        <end position="72"/>
    </location>
</feature>
<keyword evidence="3" id="KW-1185">Reference proteome</keyword>